<dbReference type="PROSITE" id="PS51125">
    <property type="entry name" value="NHL"/>
    <property type="match status" value="1"/>
</dbReference>
<proteinExistence type="predicted"/>
<dbReference type="AlphaFoldDB" id="A0A820KMM8"/>
<gene>
    <name evidence="3" type="ORF">OTI717_LOCUS43280</name>
</gene>
<organism evidence="3 4">
    <name type="scientific">Rotaria sordida</name>
    <dbReference type="NCBI Taxonomy" id="392033"/>
    <lineage>
        <taxon>Eukaryota</taxon>
        <taxon>Metazoa</taxon>
        <taxon>Spiralia</taxon>
        <taxon>Gnathifera</taxon>
        <taxon>Rotifera</taxon>
        <taxon>Eurotatoria</taxon>
        <taxon>Bdelloidea</taxon>
        <taxon>Philodinida</taxon>
        <taxon>Philodinidae</taxon>
        <taxon>Rotaria</taxon>
    </lineage>
</organism>
<dbReference type="SUPFAM" id="SSF63829">
    <property type="entry name" value="Calcium-dependent phosphotriesterase"/>
    <property type="match status" value="1"/>
</dbReference>
<dbReference type="PANTHER" id="PTHR24104:SF25">
    <property type="entry name" value="PROTEIN LIN-41"/>
    <property type="match status" value="1"/>
</dbReference>
<evidence type="ECO:0000256" key="1">
    <source>
        <dbReference type="ARBA" id="ARBA00022737"/>
    </source>
</evidence>
<reference evidence="3" key="1">
    <citation type="submission" date="2021-02" db="EMBL/GenBank/DDBJ databases">
        <authorList>
            <person name="Nowell W R."/>
        </authorList>
    </citation>
    <scope>NUCLEOTIDE SEQUENCE</scope>
</reference>
<sequence length="105" mass="11595">MKSAKEGIIVAGGQGEGNSLAQLSYPEGVIADEWGHVYVADSYNHRIIRWLKASKEGRIIVGGNGKGEKPNQFNLLRGLSIDRQGNLYVVDNSNHRVQKFETDLN</sequence>
<feature type="repeat" description="NHL" evidence="2">
    <location>
        <begin position="66"/>
        <end position="103"/>
    </location>
</feature>
<dbReference type="GO" id="GO:0000209">
    <property type="term" value="P:protein polyubiquitination"/>
    <property type="evidence" value="ECO:0007669"/>
    <property type="project" value="TreeGrafter"/>
</dbReference>
<dbReference type="GO" id="GO:0008270">
    <property type="term" value="F:zinc ion binding"/>
    <property type="evidence" value="ECO:0007669"/>
    <property type="project" value="UniProtKB-KW"/>
</dbReference>
<dbReference type="GO" id="GO:0043161">
    <property type="term" value="P:proteasome-mediated ubiquitin-dependent protein catabolic process"/>
    <property type="evidence" value="ECO:0007669"/>
    <property type="project" value="TreeGrafter"/>
</dbReference>
<dbReference type="PANTHER" id="PTHR24104">
    <property type="entry name" value="E3 UBIQUITIN-PROTEIN LIGASE NHLRC1-RELATED"/>
    <property type="match status" value="1"/>
</dbReference>
<keyword evidence="1" id="KW-0677">Repeat</keyword>
<evidence type="ECO:0000256" key="2">
    <source>
        <dbReference type="PROSITE-ProRule" id="PRU00504"/>
    </source>
</evidence>
<accession>A0A820KMM8</accession>
<dbReference type="InterPro" id="IPR050952">
    <property type="entry name" value="TRIM-NHL_E3_ligases"/>
</dbReference>
<dbReference type="EMBL" id="CAJOAX010060675">
    <property type="protein sequence ID" value="CAF4342199.1"/>
    <property type="molecule type" value="Genomic_DNA"/>
</dbReference>
<dbReference type="GO" id="GO:0061630">
    <property type="term" value="F:ubiquitin protein ligase activity"/>
    <property type="evidence" value="ECO:0007669"/>
    <property type="project" value="TreeGrafter"/>
</dbReference>
<evidence type="ECO:0000313" key="3">
    <source>
        <dbReference type="EMBL" id="CAF4342199.1"/>
    </source>
</evidence>
<evidence type="ECO:0000313" key="4">
    <source>
        <dbReference type="Proteomes" id="UP000663823"/>
    </source>
</evidence>
<comment type="caution">
    <text evidence="3">The sequence shown here is derived from an EMBL/GenBank/DDBJ whole genome shotgun (WGS) entry which is preliminary data.</text>
</comment>
<dbReference type="InterPro" id="IPR001258">
    <property type="entry name" value="NHL_repeat"/>
</dbReference>
<name>A0A820KMM8_9BILA</name>
<dbReference type="Gene3D" id="2.120.10.30">
    <property type="entry name" value="TolB, C-terminal domain"/>
    <property type="match status" value="1"/>
</dbReference>
<dbReference type="Pfam" id="PF01436">
    <property type="entry name" value="NHL"/>
    <property type="match status" value="2"/>
</dbReference>
<dbReference type="InterPro" id="IPR011042">
    <property type="entry name" value="6-blade_b-propeller_TolB-like"/>
</dbReference>
<protein>
    <submittedName>
        <fullName evidence="3">Uncharacterized protein</fullName>
    </submittedName>
</protein>
<dbReference type="Proteomes" id="UP000663823">
    <property type="component" value="Unassembled WGS sequence"/>
</dbReference>